<accession>A0ACC0X6Y5</accession>
<comment type="caution">
    <text evidence="1">The sequence shown here is derived from an EMBL/GenBank/DDBJ whole genome shotgun (WGS) entry which is preliminary data.</text>
</comment>
<sequence length="35" mass="4031">MSNQRLESCILKCKSRLACSKHYISTTHAVKSDYK</sequence>
<name>A0ACC0X6Y5_9ROSI</name>
<keyword evidence="2" id="KW-1185">Reference proteome</keyword>
<evidence type="ECO:0000313" key="2">
    <source>
        <dbReference type="Proteomes" id="UP001163603"/>
    </source>
</evidence>
<dbReference type="Proteomes" id="UP001163603">
    <property type="component" value="Chromosome 14"/>
</dbReference>
<gene>
    <name evidence="1" type="ORF">Pint_33594</name>
</gene>
<evidence type="ECO:0000313" key="1">
    <source>
        <dbReference type="EMBL" id="KAJ0010406.1"/>
    </source>
</evidence>
<organism evidence="1 2">
    <name type="scientific">Pistacia integerrima</name>
    <dbReference type="NCBI Taxonomy" id="434235"/>
    <lineage>
        <taxon>Eukaryota</taxon>
        <taxon>Viridiplantae</taxon>
        <taxon>Streptophyta</taxon>
        <taxon>Embryophyta</taxon>
        <taxon>Tracheophyta</taxon>
        <taxon>Spermatophyta</taxon>
        <taxon>Magnoliopsida</taxon>
        <taxon>eudicotyledons</taxon>
        <taxon>Gunneridae</taxon>
        <taxon>Pentapetalae</taxon>
        <taxon>rosids</taxon>
        <taxon>malvids</taxon>
        <taxon>Sapindales</taxon>
        <taxon>Anacardiaceae</taxon>
        <taxon>Pistacia</taxon>
    </lineage>
</organism>
<proteinExistence type="predicted"/>
<dbReference type="EMBL" id="CM047749">
    <property type="protein sequence ID" value="KAJ0010406.1"/>
    <property type="molecule type" value="Genomic_DNA"/>
</dbReference>
<protein>
    <submittedName>
        <fullName evidence="1">Uncharacterized protein</fullName>
    </submittedName>
</protein>
<reference evidence="2" key="1">
    <citation type="journal article" date="2023" name="G3 (Bethesda)">
        <title>Genome assembly and association tests identify interacting loci associated with vigor, precocity, and sex in interspecific pistachio rootstocks.</title>
        <authorList>
            <person name="Palmer W."/>
            <person name="Jacygrad E."/>
            <person name="Sagayaradj S."/>
            <person name="Cavanaugh K."/>
            <person name="Han R."/>
            <person name="Bertier L."/>
            <person name="Beede B."/>
            <person name="Kafkas S."/>
            <person name="Golino D."/>
            <person name="Preece J."/>
            <person name="Michelmore R."/>
        </authorList>
    </citation>
    <scope>NUCLEOTIDE SEQUENCE [LARGE SCALE GENOMIC DNA]</scope>
</reference>